<dbReference type="Pfam" id="PF03110">
    <property type="entry name" value="SBP"/>
    <property type="match status" value="1"/>
</dbReference>
<keyword evidence="6" id="KW-1133">Transmembrane helix</keyword>
<evidence type="ECO:0000313" key="9">
    <source>
        <dbReference type="Proteomes" id="UP000604825"/>
    </source>
</evidence>
<evidence type="ECO:0000256" key="4">
    <source>
        <dbReference type="PROSITE-ProRule" id="PRU00470"/>
    </source>
</evidence>
<dbReference type="EMBL" id="CAJGYO010000006">
    <property type="protein sequence ID" value="CAD6238763.1"/>
    <property type="molecule type" value="Genomic_DNA"/>
</dbReference>
<dbReference type="InterPro" id="IPR036893">
    <property type="entry name" value="SBP_sf"/>
</dbReference>
<keyword evidence="6" id="KW-0472">Membrane</keyword>
<dbReference type="PROSITE" id="PS51141">
    <property type="entry name" value="ZF_SBP"/>
    <property type="match status" value="1"/>
</dbReference>
<sequence>MTPCFGFSPLHPSVSVLAPVVISWRQDLQIARGNRAEGSLDSCHTCQQQEDQFPSKEQQRKSKRGDREEGKAVEMEAGFLWKESGDQASAARMTGGNRNKSLDWNLNDWRWDTNLFLATPAAAAPSECSIRELSRAQGEIDFGVVIDKRRRLSPVEDGSAGCSDSAVANGDNNHVVSVQRGRSSEEEEEERPRKGASSSTTPSCQVDGCHADLSGARDYHKRHKVCEAHTRTTVVCIKNVEHRFCQQCSRFHLLQEFDEGKKSCRSRLAKHNGRRRKVQPQAAVNGNSMNENQSLSSSLFLLLKQLSGLEPGSSSEQINHPNSLVNILKNLAAIASTQSYQDILKNANSNSISANAGNNAANGSIVHEQTIRSTPIGRESLAEEPPVKRRVQDFDLNDACTEEAESRTDKIVFKLFGKEPKDFPVDLREQIKNWLSHYPTDMESYIRPGCVILTIYLRLPNWMWDELDDDPASWIEKLISLSNDGLWRKGWLYARVQDCLTLSCNGSLMFASPWQPVIGDKLQRLCVTPIAVACSSSVKFSVQGFNIVQPTTKLLCVFGEKYLIQEETQMLLEDSTMQQGPQCLTFSCSFPCTSGRGFIEVEDYDQSSLSVPFVVTDNDVCSEIRTLEHVLNLISFDETSERIDDLMAYRSRSLHFLHEIGWLLQRSHVRATSEQPQYCPDRFPVARFRWLLSFAIDHEWCAVVRKLLNTMFQGDIDLDVPSPIEFALGENLLLTAVRKRSKPLVECLLRYTATNYAPVGSGDGAPVQFLFTPAMTGLSNITPLHIAATISDATGVLDALTDDPQQLGIKAWKNARDATGFTPEEYARQRGHVSYIQMVQDKIDRRVSRDHVSVTIPTTIDTVGKHASGLKSADQITFGVEKQLSINQTSSCRQCVQQVQQLAFFHPRTNRFLSNRPAMLSLVAIAAVCVCVGLLMKSPPQVACMRPFLWDHIRWGPN</sequence>
<keyword evidence="2 4" id="KW-0863">Zinc-finger</keyword>
<dbReference type="Gene3D" id="4.10.1100.10">
    <property type="entry name" value="Transcription factor, SBP-box domain"/>
    <property type="match status" value="1"/>
</dbReference>
<protein>
    <recommendedName>
        <fullName evidence="7">SBP-type domain-containing protein</fullName>
    </recommendedName>
</protein>
<accession>A0A811P1V4</accession>
<dbReference type="Gene3D" id="1.25.40.20">
    <property type="entry name" value="Ankyrin repeat-containing domain"/>
    <property type="match status" value="1"/>
</dbReference>
<dbReference type="AlphaFoldDB" id="A0A811P1V4"/>
<feature type="region of interest" description="Disordered" evidence="5">
    <location>
        <begin position="41"/>
        <end position="73"/>
    </location>
</feature>
<dbReference type="GO" id="GO:0005634">
    <property type="term" value="C:nucleus"/>
    <property type="evidence" value="ECO:0007669"/>
    <property type="project" value="InterPro"/>
</dbReference>
<evidence type="ECO:0000256" key="5">
    <source>
        <dbReference type="SAM" id="MobiDB-lite"/>
    </source>
</evidence>
<evidence type="ECO:0000256" key="6">
    <source>
        <dbReference type="SAM" id="Phobius"/>
    </source>
</evidence>
<feature type="compositionally biased region" description="Polar residues" evidence="5">
    <location>
        <begin position="42"/>
        <end position="52"/>
    </location>
</feature>
<name>A0A811P1V4_9POAL</name>
<feature type="compositionally biased region" description="Basic and acidic residues" evidence="5">
    <location>
        <begin position="53"/>
        <end position="73"/>
    </location>
</feature>
<dbReference type="InterPro" id="IPR044817">
    <property type="entry name" value="SBP-like"/>
</dbReference>
<dbReference type="PANTHER" id="PTHR31251">
    <property type="entry name" value="SQUAMOSA PROMOTER-BINDING-LIKE PROTEIN 4"/>
    <property type="match status" value="1"/>
</dbReference>
<dbReference type="GO" id="GO:0003677">
    <property type="term" value="F:DNA binding"/>
    <property type="evidence" value="ECO:0007669"/>
    <property type="project" value="InterPro"/>
</dbReference>
<feature type="region of interest" description="Disordered" evidence="5">
    <location>
        <begin position="157"/>
        <end position="204"/>
    </location>
</feature>
<feature type="domain" description="SBP-type" evidence="7">
    <location>
        <begin position="201"/>
        <end position="278"/>
    </location>
</feature>
<dbReference type="PANTHER" id="PTHR31251:SF204">
    <property type="entry name" value="SQUAMOSA PROMOTER-BINDING-LIKE PROTEIN 1"/>
    <property type="match status" value="1"/>
</dbReference>
<dbReference type="InterPro" id="IPR004333">
    <property type="entry name" value="SBP_dom"/>
</dbReference>
<evidence type="ECO:0000256" key="2">
    <source>
        <dbReference type="ARBA" id="ARBA00022771"/>
    </source>
</evidence>
<feature type="transmembrane region" description="Helical" evidence="6">
    <location>
        <begin position="918"/>
        <end position="936"/>
    </location>
</feature>
<evidence type="ECO:0000313" key="8">
    <source>
        <dbReference type="EMBL" id="CAD6238763.1"/>
    </source>
</evidence>
<evidence type="ECO:0000256" key="3">
    <source>
        <dbReference type="ARBA" id="ARBA00022833"/>
    </source>
</evidence>
<organism evidence="8 9">
    <name type="scientific">Miscanthus lutarioriparius</name>
    <dbReference type="NCBI Taxonomy" id="422564"/>
    <lineage>
        <taxon>Eukaryota</taxon>
        <taxon>Viridiplantae</taxon>
        <taxon>Streptophyta</taxon>
        <taxon>Embryophyta</taxon>
        <taxon>Tracheophyta</taxon>
        <taxon>Spermatophyta</taxon>
        <taxon>Magnoliopsida</taxon>
        <taxon>Liliopsida</taxon>
        <taxon>Poales</taxon>
        <taxon>Poaceae</taxon>
        <taxon>PACMAD clade</taxon>
        <taxon>Panicoideae</taxon>
        <taxon>Andropogonodae</taxon>
        <taxon>Andropogoneae</taxon>
        <taxon>Saccharinae</taxon>
        <taxon>Miscanthus</taxon>
    </lineage>
</organism>
<dbReference type="InterPro" id="IPR036770">
    <property type="entry name" value="Ankyrin_rpt-contain_sf"/>
</dbReference>
<gene>
    <name evidence="8" type="ORF">NCGR_LOCUS25890</name>
</gene>
<dbReference type="Pfam" id="PF26102">
    <property type="entry name" value="Ig_SPL7"/>
    <property type="match status" value="1"/>
</dbReference>
<comment type="caution">
    <text evidence="8">The sequence shown here is derived from an EMBL/GenBank/DDBJ whole genome shotgun (WGS) entry which is preliminary data.</text>
</comment>
<evidence type="ECO:0000256" key="1">
    <source>
        <dbReference type="ARBA" id="ARBA00022723"/>
    </source>
</evidence>
<reference evidence="8" key="1">
    <citation type="submission" date="2020-10" db="EMBL/GenBank/DDBJ databases">
        <authorList>
            <person name="Han B."/>
            <person name="Lu T."/>
            <person name="Zhao Q."/>
            <person name="Huang X."/>
            <person name="Zhao Y."/>
        </authorList>
    </citation>
    <scope>NUCLEOTIDE SEQUENCE</scope>
</reference>
<keyword evidence="1" id="KW-0479">Metal-binding</keyword>
<dbReference type="SUPFAM" id="SSF103612">
    <property type="entry name" value="SBT domain"/>
    <property type="match status" value="1"/>
</dbReference>
<evidence type="ECO:0000259" key="7">
    <source>
        <dbReference type="PROSITE" id="PS51141"/>
    </source>
</evidence>
<dbReference type="GO" id="GO:0008270">
    <property type="term" value="F:zinc ion binding"/>
    <property type="evidence" value="ECO:0007669"/>
    <property type="project" value="UniProtKB-KW"/>
</dbReference>
<keyword evidence="9" id="KW-1185">Reference proteome</keyword>
<keyword evidence="3" id="KW-0862">Zinc</keyword>
<dbReference type="OrthoDB" id="514967at2759"/>
<keyword evidence="6" id="KW-0812">Transmembrane</keyword>
<proteinExistence type="predicted"/>
<dbReference type="SUPFAM" id="SSF48403">
    <property type="entry name" value="Ankyrin repeat"/>
    <property type="match status" value="1"/>
</dbReference>
<dbReference type="Proteomes" id="UP000604825">
    <property type="component" value="Unassembled WGS sequence"/>
</dbReference>